<reference evidence="4 5" key="1">
    <citation type="submission" date="2018-12" db="EMBL/GenBank/DDBJ databases">
        <authorList>
            <consortium name="Pathogen Informatics"/>
        </authorList>
    </citation>
    <scope>NUCLEOTIDE SEQUENCE [LARGE SCALE GENOMIC DNA]</scope>
    <source>
        <strain evidence="4 5">NCTC9695</strain>
    </source>
</reference>
<keyword evidence="2" id="KW-0812">Transmembrane</keyword>
<keyword evidence="2" id="KW-0472">Membrane</keyword>
<evidence type="ECO:0000256" key="2">
    <source>
        <dbReference type="PROSITE-ProRule" id="PRU01360"/>
    </source>
</evidence>
<dbReference type="AlphaFoldDB" id="A0A3S4LLK0"/>
<protein>
    <submittedName>
        <fullName evidence="4">Colicin I receptor</fullName>
    </submittedName>
</protein>
<dbReference type="Gene3D" id="2.170.130.10">
    <property type="entry name" value="TonB-dependent receptor, plug domain"/>
    <property type="match status" value="1"/>
</dbReference>
<dbReference type="Pfam" id="PF07715">
    <property type="entry name" value="Plug"/>
    <property type="match status" value="1"/>
</dbReference>
<dbReference type="SUPFAM" id="SSF56935">
    <property type="entry name" value="Porins"/>
    <property type="match status" value="1"/>
</dbReference>
<dbReference type="InterPro" id="IPR037066">
    <property type="entry name" value="Plug_dom_sf"/>
</dbReference>
<comment type="subcellular location">
    <subcellularLocation>
        <location evidence="2">Cell outer membrane</location>
        <topology evidence="2">Multi-pass membrane protein</topology>
    </subcellularLocation>
</comment>
<organism evidence="4 5">
    <name type="scientific">Chromobacterium violaceum</name>
    <dbReference type="NCBI Taxonomy" id="536"/>
    <lineage>
        <taxon>Bacteria</taxon>
        <taxon>Pseudomonadati</taxon>
        <taxon>Pseudomonadota</taxon>
        <taxon>Betaproteobacteria</taxon>
        <taxon>Neisseriales</taxon>
        <taxon>Chromobacteriaceae</taxon>
        <taxon>Chromobacterium</taxon>
    </lineage>
</organism>
<dbReference type="GO" id="GO:0009279">
    <property type="term" value="C:cell outer membrane"/>
    <property type="evidence" value="ECO:0007669"/>
    <property type="project" value="UniProtKB-SubCell"/>
</dbReference>
<dbReference type="InterPro" id="IPR012910">
    <property type="entry name" value="Plug_dom"/>
</dbReference>
<keyword evidence="2" id="KW-1134">Transmembrane beta strand</keyword>
<name>A0A3S4LLK0_CHRVL</name>
<dbReference type="PROSITE" id="PS52016">
    <property type="entry name" value="TONB_DEPENDENT_REC_3"/>
    <property type="match status" value="1"/>
</dbReference>
<dbReference type="EMBL" id="LR134182">
    <property type="protein sequence ID" value="VEB45160.1"/>
    <property type="molecule type" value="Genomic_DNA"/>
</dbReference>
<gene>
    <name evidence="4" type="primary">cirA_7</name>
    <name evidence="4" type="ORF">NCTC9695_05665</name>
</gene>
<evidence type="ECO:0000259" key="3">
    <source>
        <dbReference type="Pfam" id="PF07715"/>
    </source>
</evidence>
<accession>A0A3S4LLK0</accession>
<comment type="similarity">
    <text evidence="2">Belongs to the TonB-dependent receptor family.</text>
</comment>
<sequence>MLIDGERLPEAYAGGGNGNGAIAGRDFVELETLRAIDIVKGPTSSLYGSDAIGGVIGYRTKAVDDFVPEDQGIGGSVKAFGAGADNSWGAAPASAPRASAPTPC</sequence>
<evidence type="ECO:0000313" key="5">
    <source>
        <dbReference type="Proteomes" id="UP000275777"/>
    </source>
</evidence>
<dbReference type="Proteomes" id="UP000275777">
    <property type="component" value="Chromosome"/>
</dbReference>
<keyword evidence="2" id="KW-0813">Transport</keyword>
<evidence type="ECO:0000256" key="1">
    <source>
        <dbReference type="ARBA" id="ARBA00023170"/>
    </source>
</evidence>
<proteinExistence type="inferred from homology"/>
<feature type="domain" description="TonB-dependent receptor plug" evidence="3">
    <location>
        <begin position="1"/>
        <end position="55"/>
    </location>
</feature>
<keyword evidence="2" id="KW-0998">Cell outer membrane</keyword>
<dbReference type="InterPro" id="IPR039426">
    <property type="entry name" value="TonB-dep_rcpt-like"/>
</dbReference>
<keyword evidence="1 4" id="KW-0675">Receptor</keyword>
<evidence type="ECO:0000313" key="4">
    <source>
        <dbReference type="EMBL" id="VEB45160.1"/>
    </source>
</evidence>